<dbReference type="AlphaFoldDB" id="A0A1J4JZY5"/>
<evidence type="ECO:0000256" key="3">
    <source>
        <dbReference type="ARBA" id="ARBA00009466"/>
    </source>
</evidence>
<evidence type="ECO:0000256" key="1">
    <source>
        <dbReference type="ARBA" id="ARBA00004123"/>
    </source>
</evidence>
<protein>
    <recommendedName>
        <fullName evidence="10">Importin N-terminal domain-containing protein</fullName>
    </recommendedName>
</protein>
<sequence length="1007" mass="115873">MDAENLTLDQIEELVQKSFKGEKTILDVWLEDAKFTSQCKVILDSPDVKFNSAFFAVNVLKNHVARFFNLWDPEFRFTFALWYFNLINTQTNLLISNPPLLRIFSQVAGDVAADGWDSDPRFQTFVSTITRNEIPSDDENVLVMHLCMLNEISNSMRVFKVISFSKAIVAILDFSIRAVLKNHQKVTSYALETILSALNYFAIGFEPKNDDFTKLIFSMDEQTSQFCMNPDFLQLLFSIPQKYEASICYEILTLIISSDLTKIPHDIKKLLLLLYLKGINDNINIEMNSDSLNHFFRLLLRLKIEMDRYLSPSQYNFIEFCDSIFKLSINIIQQSGSLIDNSSAVGNILSFFETNIHYKSNTVNLEVMSKCIYYNIQIILAFLESALKHLEYDEENTIDILEMNTSTHFNSWLVTINKLASFCVPEVLEITLPFLFSDEMNAAKQSYLCSFHFSILMNLSPPTNENYPKYVEIITSVIMRIMNIYHTLISTEYVINSFLLFLRHFEKFPFLCTLSDFSHRIYSLIKEKTGSIGSVGDMMSDLFQLLWQLLQNLDSPTLIYDSSKALSYLFSVKAVFHTFVMDLPIVHNLVQLRVENPFPFLSKPTYYRSRIVFHSSLCTILVNKDAVSLRTAYLSTYNDAVPNTRPDGTTISNSVMINEEALWGFLCDFTGFFQSATKTEEFKLFFDYLHSGNPSKIDNLIDIIPQISKSPILILPFLKFWSTLLHNDPRRIEFRHHSPEGLILFHQAVKTLTTLLGNIQKLMVPKAEITRKTVCYCFQIINSLLNADYIPYLCLDYYEDKSLEQLLIIFRECLNFAPPQTLNMYPKLERLLLKLTSSICTKHIEATCKPNVNITPVILQIITYGLRSSDPSTLEQGITSLTGFMNFSQIMNVPPPELIAAACELWNLLLLRSKYTVQMCIKEIFARIPQMINVVHDKMAAFLIPGEEERFQAAYDEFFNSCSKMFDSGKTEMFPSEITKFISESLKCLRAPTKVFRVPVQPNNPQA</sequence>
<dbReference type="GO" id="GO:0005737">
    <property type="term" value="C:cytoplasm"/>
    <property type="evidence" value="ECO:0007669"/>
    <property type="project" value="UniProtKB-SubCell"/>
</dbReference>
<comment type="similarity">
    <text evidence="3">Belongs to the exportin family.</text>
</comment>
<dbReference type="InterPro" id="IPR016024">
    <property type="entry name" value="ARM-type_fold"/>
</dbReference>
<evidence type="ECO:0000256" key="5">
    <source>
        <dbReference type="ARBA" id="ARBA00022490"/>
    </source>
</evidence>
<keyword evidence="4" id="KW-0813">Transport</keyword>
<evidence type="ECO:0000256" key="2">
    <source>
        <dbReference type="ARBA" id="ARBA00004496"/>
    </source>
</evidence>
<keyword evidence="5" id="KW-0963">Cytoplasm</keyword>
<keyword evidence="7" id="KW-0539">Nucleus</keyword>
<comment type="caution">
    <text evidence="8">The sequence shown here is derived from an EMBL/GenBank/DDBJ whole genome shotgun (WGS) entry which is preliminary data.</text>
</comment>
<dbReference type="PANTHER" id="PTHR12596:SF2">
    <property type="entry name" value="EXPORTIN-7 ISOFORM X1"/>
    <property type="match status" value="1"/>
</dbReference>
<dbReference type="Proteomes" id="UP000179807">
    <property type="component" value="Unassembled WGS sequence"/>
</dbReference>
<dbReference type="GO" id="GO:0005049">
    <property type="term" value="F:nuclear export signal receptor activity"/>
    <property type="evidence" value="ECO:0007669"/>
    <property type="project" value="InterPro"/>
</dbReference>
<evidence type="ECO:0000313" key="9">
    <source>
        <dbReference type="Proteomes" id="UP000179807"/>
    </source>
</evidence>
<keyword evidence="6" id="KW-0653">Protein transport</keyword>
<dbReference type="EMBL" id="MLAK01000841">
    <property type="protein sequence ID" value="OHT03054.1"/>
    <property type="molecule type" value="Genomic_DNA"/>
</dbReference>
<evidence type="ECO:0000256" key="4">
    <source>
        <dbReference type="ARBA" id="ARBA00022448"/>
    </source>
</evidence>
<organism evidence="8 9">
    <name type="scientific">Tritrichomonas foetus</name>
    <dbReference type="NCBI Taxonomy" id="1144522"/>
    <lineage>
        <taxon>Eukaryota</taxon>
        <taxon>Metamonada</taxon>
        <taxon>Parabasalia</taxon>
        <taxon>Tritrichomonadida</taxon>
        <taxon>Tritrichomonadidae</taxon>
        <taxon>Tritrichomonas</taxon>
    </lineage>
</organism>
<evidence type="ECO:0000313" key="8">
    <source>
        <dbReference type="EMBL" id="OHT03054.1"/>
    </source>
</evidence>
<proteinExistence type="inferred from homology"/>
<dbReference type="GeneID" id="94841578"/>
<dbReference type="PANTHER" id="PTHR12596">
    <property type="entry name" value="EXPORTIN 4,7-RELATED"/>
    <property type="match status" value="1"/>
</dbReference>
<dbReference type="GO" id="GO:0006611">
    <property type="term" value="P:protein export from nucleus"/>
    <property type="evidence" value="ECO:0007669"/>
    <property type="project" value="TreeGrafter"/>
</dbReference>
<dbReference type="SUPFAM" id="SSF48371">
    <property type="entry name" value="ARM repeat"/>
    <property type="match status" value="1"/>
</dbReference>
<comment type="subcellular location">
    <subcellularLocation>
        <location evidence="2">Cytoplasm</location>
    </subcellularLocation>
    <subcellularLocation>
        <location evidence="1">Nucleus</location>
    </subcellularLocation>
</comment>
<keyword evidence="9" id="KW-1185">Reference proteome</keyword>
<dbReference type="InterPro" id="IPR044189">
    <property type="entry name" value="XPO4/7-like"/>
</dbReference>
<name>A0A1J4JZY5_9EUKA</name>
<dbReference type="OrthoDB" id="244158at2759"/>
<evidence type="ECO:0000256" key="6">
    <source>
        <dbReference type="ARBA" id="ARBA00022927"/>
    </source>
</evidence>
<evidence type="ECO:0008006" key="10">
    <source>
        <dbReference type="Google" id="ProtNLM"/>
    </source>
</evidence>
<gene>
    <name evidence="8" type="ORF">TRFO_29608</name>
</gene>
<dbReference type="GO" id="GO:0005643">
    <property type="term" value="C:nuclear pore"/>
    <property type="evidence" value="ECO:0007669"/>
    <property type="project" value="TreeGrafter"/>
</dbReference>
<accession>A0A1J4JZY5</accession>
<reference evidence="8" key="1">
    <citation type="submission" date="2016-10" db="EMBL/GenBank/DDBJ databases">
        <authorList>
            <person name="Benchimol M."/>
            <person name="Almeida L.G."/>
            <person name="Vasconcelos A.T."/>
            <person name="Perreira-Neves A."/>
            <person name="Rosa I.A."/>
            <person name="Tasca T."/>
            <person name="Bogo M.R."/>
            <person name="de Souza W."/>
        </authorList>
    </citation>
    <scope>NUCLEOTIDE SEQUENCE [LARGE SCALE GENOMIC DNA]</scope>
    <source>
        <strain evidence="8">K</strain>
    </source>
</reference>
<evidence type="ECO:0000256" key="7">
    <source>
        <dbReference type="ARBA" id="ARBA00023242"/>
    </source>
</evidence>
<dbReference type="RefSeq" id="XP_068356190.1">
    <property type="nucleotide sequence ID" value="XM_068506874.1"/>
</dbReference>
<dbReference type="VEuPathDB" id="TrichDB:TRFO_29608"/>